<sequence>MFPRGPRFEPFKAPDGPAPNAYNPTQDSQSEAYKRGAFLEKANRFNKDKDDDIPGPGTYNTDLKKSISAKALVKPQQGLNERYNILQKKLEDLERVHQDGKKAHQVEVERLKSELSRCQKTISEQTERIDKQKKQTDTLDFRIQELKKAAQANQAEIKALKAKHKMLENEKTQLAGRQGDIVESKKAMQALESKHKDELKERDRRIAELEKSVSSESKKREALETRLQDLKAKGDTDAQAARHGAKQIETQFANVQQELSEARDQLATTQDLFAQEREDFLARLAHHSSLLSQAAKQYGQLFSTTVPSRDHHKLKRLQAAAELKILRLERKLGNAEDQVMELAYLVRQVNDRNDLLKDQLDDALYQLSICEKLSSDTLPITADPASDSLHLQLEHLIQVDDIHHRESQAAEQRLQELLTTYYSLRSQQLYFAYTCVDKGLTQTSKLAKQHSQDLASALASHEAIAASLESVQKDRSNLSDQLCTLTAAHATLKQTCTSLEDQVATFKEQQRQTTLTHEAAVKKEKDTVQRLTNAVQKGRMAEDTLRTEIDRLLTELADAERYQEAYNSLTEEVGALLTRNQLAEQEAEHLSKFNAEILGHSNPAQRIAYVDRIRRELAEAKYKFAMLSREQEAVVELNTDLQHELDMYKSVMTADKPRTHITRVQRMPLSNVTRSLNVGMSTAQPVPQVKVVKSSISDLDAIPGDMTLDEII</sequence>
<reference evidence="3" key="1">
    <citation type="submission" date="2020-11" db="EMBL/GenBank/DDBJ databases">
        <authorList>
            <consortium name="DOE Joint Genome Institute"/>
            <person name="Ahrendt S."/>
            <person name="Riley R."/>
            <person name="Andreopoulos W."/>
            <person name="Labutti K."/>
            <person name="Pangilinan J."/>
            <person name="Ruiz-Duenas F.J."/>
            <person name="Barrasa J.M."/>
            <person name="Sanchez-Garcia M."/>
            <person name="Camarero S."/>
            <person name="Miyauchi S."/>
            <person name="Serrano A."/>
            <person name="Linde D."/>
            <person name="Babiker R."/>
            <person name="Drula E."/>
            <person name="Ayuso-Fernandez I."/>
            <person name="Pacheco R."/>
            <person name="Padilla G."/>
            <person name="Ferreira P."/>
            <person name="Barriuso J."/>
            <person name="Kellner H."/>
            <person name="Castanera R."/>
            <person name="Alfaro M."/>
            <person name="Ramirez L."/>
            <person name="Pisabarro A.G."/>
            <person name="Kuo A."/>
            <person name="Tritt A."/>
            <person name="Lipzen A."/>
            <person name="He G."/>
            <person name="Yan M."/>
            <person name="Ng V."/>
            <person name="Cullen D."/>
            <person name="Martin F."/>
            <person name="Rosso M.-N."/>
            <person name="Henrissat B."/>
            <person name="Hibbett D."/>
            <person name="Martinez A.T."/>
            <person name="Grigoriev I.V."/>
        </authorList>
    </citation>
    <scope>NUCLEOTIDE SEQUENCE</scope>
    <source>
        <strain evidence="3">MF-IS2</strain>
    </source>
</reference>
<accession>A0A9P5X951</accession>
<dbReference type="Proteomes" id="UP000807342">
    <property type="component" value="Unassembled WGS sequence"/>
</dbReference>
<comment type="caution">
    <text evidence="3">The sequence shown here is derived from an EMBL/GenBank/DDBJ whole genome shotgun (WGS) entry which is preliminary data.</text>
</comment>
<name>A0A9P5X951_9AGAR</name>
<evidence type="ECO:0008006" key="5">
    <source>
        <dbReference type="Google" id="ProtNLM"/>
    </source>
</evidence>
<feature type="region of interest" description="Disordered" evidence="2">
    <location>
        <begin position="1"/>
        <end position="62"/>
    </location>
</feature>
<dbReference type="AlphaFoldDB" id="A0A9P5X951"/>
<dbReference type="OrthoDB" id="419631at2759"/>
<feature type="compositionally biased region" description="Basic and acidic residues" evidence="2">
    <location>
        <begin position="32"/>
        <end position="52"/>
    </location>
</feature>
<dbReference type="InterPro" id="IPR010736">
    <property type="entry name" value="SHIPPO-rpt"/>
</dbReference>
<keyword evidence="4" id="KW-1185">Reference proteome</keyword>
<protein>
    <recommendedName>
        <fullName evidence="5">Hyaluronan-mediated motility receptor C-terminal domain-containing protein</fullName>
    </recommendedName>
</protein>
<evidence type="ECO:0000256" key="2">
    <source>
        <dbReference type="SAM" id="MobiDB-lite"/>
    </source>
</evidence>
<feature type="region of interest" description="Disordered" evidence="2">
    <location>
        <begin position="192"/>
        <end position="222"/>
    </location>
</feature>
<dbReference type="EMBL" id="MU151248">
    <property type="protein sequence ID" value="KAF9446385.1"/>
    <property type="molecule type" value="Genomic_DNA"/>
</dbReference>
<feature type="compositionally biased region" description="Polar residues" evidence="2">
    <location>
        <begin position="22"/>
        <end position="31"/>
    </location>
</feature>
<evidence type="ECO:0000313" key="3">
    <source>
        <dbReference type="EMBL" id="KAF9446385.1"/>
    </source>
</evidence>
<feature type="compositionally biased region" description="Basic and acidic residues" evidence="2">
    <location>
        <begin position="1"/>
        <end position="12"/>
    </location>
</feature>
<organism evidence="3 4">
    <name type="scientific">Macrolepiota fuliginosa MF-IS2</name>
    <dbReference type="NCBI Taxonomy" id="1400762"/>
    <lineage>
        <taxon>Eukaryota</taxon>
        <taxon>Fungi</taxon>
        <taxon>Dikarya</taxon>
        <taxon>Basidiomycota</taxon>
        <taxon>Agaricomycotina</taxon>
        <taxon>Agaricomycetes</taxon>
        <taxon>Agaricomycetidae</taxon>
        <taxon>Agaricales</taxon>
        <taxon>Agaricineae</taxon>
        <taxon>Agaricaceae</taxon>
        <taxon>Macrolepiota</taxon>
    </lineage>
</organism>
<evidence type="ECO:0000256" key="1">
    <source>
        <dbReference type="SAM" id="Coils"/>
    </source>
</evidence>
<feature type="coiled-coil region" evidence="1">
    <location>
        <begin position="311"/>
        <end position="338"/>
    </location>
</feature>
<proteinExistence type="predicted"/>
<feature type="coiled-coil region" evidence="1">
    <location>
        <begin position="542"/>
        <end position="586"/>
    </location>
</feature>
<keyword evidence="1" id="KW-0175">Coiled coil</keyword>
<evidence type="ECO:0000313" key="4">
    <source>
        <dbReference type="Proteomes" id="UP000807342"/>
    </source>
</evidence>
<dbReference type="Gene3D" id="1.10.287.1490">
    <property type="match status" value="1"/>
</dbReference>
<dbReference type="Pfam" id="PF07004">
    <property type="entry name" value="SHIPPO-rpt"/>
    <property type="match status" value="1"/>
</dbReference>
<gene>
    <name evidence="3" type="ORF">P691DRAFT_776890</name>
</gene>